<keyword evidence="2" id="KW-0812">Transmembrane</keyword>
<feature type="region of interest" description="Disordered" evidence="1">
    <location>
        <begin position="15"/>
        <end position="36"/>
    </location>
</feature>
<feature type="transmembrane region" description="Helical" evidence="2">
    <location>
        <begin position="59"/>
        <end position="80"/>
    </location>
</feature>
<keyword evidence="2" id="KW-0472">Membrane</keyword>
<evidence type="ECO:0000256" key="1">
    <source>
        <dbReference type="SAM" id="MobiDB-lite"/>
    </source>
</evidence>
<evidence type="ECO:0000313" key="4">
    <source>
        <dbReference type="Proteomes" id="UP000006851"/>
    </source>
</evidence>
<keyword evidence="4" id="KW-1185">Reference proteome</keyword>
<dbReference type="STRING" id="700015.Corgl_0755"/>
<evidence type="ECO:0000313" key="3">
    <source>
        <dbReference type="EMBL" id="AEB06869.1"/>
    </source>
</evidence>
<dbReference type="eggNOG" id="COG3116">
    <property type="taxonomic scope" value="Bacteria"/>
</dbReference>
<dbReference type="HOGENOM" id="CLU_1812477_0_0_11"/>
<dbReference type="EMBL" id="CP002628">
    <property type="protein sequence ID" value="AEB06869.1"/>
    <property type="molecule type" value="Genomic_DNA"/>
</dbReference>
<accession>F2NBR0</accession>
<proteinExistence type="predicted"/>
<gene>
    <name evidence="3" type="ordered locus">Corgl_0755</name>
</gene>
<dbReference type="Proteomes" id="UP000006851">
    <property type="component" value="Chromosome"/>
</dbReference>
<protein>
    <recommendedName>
        <fullName evidence="5">Cell division protein FtsL</fullName>
    </recommendedName>
</protein>
<evidence type="ECO:0000256" key="2">
    <source>
        <dbReference type="SAM" id="Phobius"/>
    </source>
</evidence>
<dbReference type="OrthoDB" id="3182295at2"/>
<evidence type="ECO:0008006" key="5">
    <source>
        <dbReference type="Google" id="ProtNLM"/>
    </source>
</evidence>
<name>F2NBR0_CORGP</name>
<keyword evidence="2" id="KW-1133">Transmembrane helix</keyword>
<sequence>MGYYTSNAAYAYDMQAQPQFEQDPRPQRGSAPEGRPRFDVYTGEGLEANQAVSPVFTHVVKVFCVLMVLFCALGGVRVALASLTASSLDANARLSSKLEDARQQSSTLEVMKAVYGSDTRIRDLATATFGMVPCNEGVDLDLSGSSGHSPE</sequence>
<organism evidence="3 4">
    <name type="scientific">Coriobacterium glomerans (strain ATCC 49209 / DSM 20642 / JCM 10262 / PW2)</name>
    <dbReference type="NCBI Taxonomy" id="700015"/>
    <lineage>
        <taxon>Bacteria</taxon>
        <taxon>Bacillati</taxon>
        <taxon>Actinomycetota</taxon>
        <taxon>Coriobacteriia</taxon>
        <taxon>Coriobacteriales</taxon>
        <taxon>Coriobacteriaceae</taxon>
        <taxon>Coriobacterium</taxon>
    </lineage>
</organism>
<dbReference type="AlphaFoldDB" id="F2NBR0"/>
<reference evidence="4" key="1">
    <citation type="journal article" date="2013" name="Stand. Genomic Sci.">
        <title>Complete genome sequence of Coriobacterium glomerans type strain (PW2(T)) from the midgut of Pyrrhocoris apterus L. (red soldier bug).</title>
        <authorList>
            <person name="Stackebrandt E."/>
            <person name="Zeytun A."/>
            <person name="Lapidus A."/>
            <person name="Nolan M."/>
            <person name="Lucas S."/>
            <person name="Hammon N."/>
            <person name="Deshpande S."/>
            <person name="Cheng J.F."/>
            <person name="Tapia R."/>
            <person name="Goodwin L.A."/>
            <person name="Pitluck S."/>
            <person name="Liolios K."/>
            <person name="Pagani I."/>
            <person name="Ivanova N."/>
            <person name="Mavromatis K."/>
            <person name="Mikhailova N."/>
            <person name="Huntemann M."/>
            <person name="Pati A."/>
            <person name="Chen A."/>
            <person name="Palaniappan K."/>
            <person name="Chang Y.J."/>
            <person name="Land M."/>
            <person name="Hauser L."/>
            <person name="Rohde M."/>
            <person name="Pukall R."/>
            <person name="Goker M."/>
            <person name="Detter J.C."/>
            <person name="Woyke T."/>
            <person name="Bristow J."/>
            <person name="Eisen J.A."/>
            <person name="Markowitz V."/>
            <person name="Hugenholtz P."/>
            <person name="Kyrpides N.C."/>
            <person name="Klenk H.P."/>
        </authorList>
    </citation>
    <scope>NUCLEOTIDE SEQUENCE</scope>
    <source>
        <strain evidence="4">ATCC 49209 / DSM 20642 / JCM 10262 / PW2</strain>
    </source>
</reference>
<dbReference type="KEGG" id="cgo:Corgl_0755"/>